<dbReference type="SMART" id="SM00729">
    <property type="entry name" value="Elp3"/>
    <property type="match status" value="1"/>
</dbReference>
<evidence type="ECO:0000256" key="6">
    <source>
        <dbReference type="ARBA" id="ARBA00023014"/>
    </source>
</evidence>
<dbReference type="STRING" id="351605.Gura_3151"/>
<dbReference type="InterPro" id="IPR058240">
    <property type="entry name" value="rSAM_sf"/>
</dbReference>
<dbReference type="Pfam" id="PF16199">
    <property type="entry name" value="Radical_SAM_C"/>
    <property type="match status" value="1"/>
</dbReference>
<dbReference type="Proteomes" id="UP000006695">
    <property type="component" value="Chromosome"/>
</dbReference>
<evidence type="ECO:0000256" key="3">
    <source>
        <dbReference type="ARBA" id="ARBA00022691"/>
    </source>
</evidence>
<dbReference type="SFLD" id="SFLDG01082">
    <property type="entry name" value="B12-binding_domain_containing"/>
    <property type="match status" value="1"/>
</dbReference>
<evidence type="ECO:0000256" key="1">
    <source>
        <dbReference type="ARBA" id="ARBA00001966"/>
    </source>
</evidence>
<evidence type="ECO:0000256" key="2">
    <source>
        <dbReference type="ARBA" id="ARBA00022485"/>
    </source>
</evidence>
<keyword evidence="4" id="KW-0479">Metal-binding</keyword>
<dbReference type="InterPro" id="IPR007197">
    <property type="entry name" value="rSAM"/>
</dbReference>
<dbReference type="HOGENOM" id="CLU_057482_0_0_7"/>
<protein>
    <submittedName>
        <fullName evidence="8">Radical SAM domain protein</fullName>
    </submittedName>
</protein>
<feature type="domain" description="Radical SAM core" evidence="7">
    <location>
        <begin position="1"/>
        <end position="236"/>
    </location>
</feature>
<keyword evidence="3" id="KW-0949">S-adenosyl-L-methionine</keyword>
<evidence type="ECO:0000256" key="5">
    <source>
        <dbReference type="ARBA" id="ARBA00023004"/>
    </source>
</evidence>
<dbReference type="GO" id="GO:0005737">
    <property type="term" value="C:cytoplasm"/>
    <property type="evidence" value="ECO:0007669"/>
    <property type="project" value="TreeGrafter"/>
</dbReference>
<dbReference type="InterPro" id="IPR006638">
    <property type="entry name" value="Elp3/MiaA/NifB-like_rSAM"/>
</dbReference>
<dbReference type="InterPro" id="IPR023404">
    <property type="entry name" value="rSAM_horseshoe"/>
</dbReference>
<comment type="cofactor">
    <cofactor evidence="1">
        <name>[4Fe-4S] cluster</name>
        <dbReference type="ChEBI" id="CHEBI:49883"/>
    </cofactor>
</comment>
<evidence type="ECO:0000313" key="8">
    <source>
        <dbReference type="EMBL" id="ABQ27312.1"/>
    </source>
</evidence>
<dbReference type="AlphaFoldDB" id="A5G694"/>
<organism evidence="8 9">
    <name type="scientific">Geotalea uraniireducens (strain Rf4)</name>
    <name type="common">Geobacter uraniireducens</name>
    <dbReference type="NCBI Taxonomy" id="351605"/>
    <lineage>
        <taxon>Bacteria</taxon>
        <taxon>Pseudomonadati</taxon>
        <taxon>Thermodesulfobacteriota</taxon>
        <taxon>Desulfuromonadia</taxon>
        <taxon>Geobacterales</taxon>
        <taxon>Geobacteraceae</taxon>
        <taxon>Geotalea</taxon>
    </lineage>
</organism>
<dbReference type="SFLD" id="SFLDS00029">
    <property type="entry name" value="Radical_SAM"/>
    <property type="match status" value="1"/>
</dbReference>
<dbReference type="OrthoDB" id="9815044at2"/>
<dbReference type="Gene3D" id="3.80.30.20">
    <property type="entry name" value="tm_1862 like domain"/>
    <property type="match status" value="1"/>
</dbReference>
<dbReference type="SFLD" id="SFLDG01086">
    <property type="entry name" value="elongater_protein-like"/>
    <property type="match status" value="1"/>
</dbReference>
<dbReference type="GO" id="GO:0002926">
    <property type="term" value="P:tRNA wobble base 5-methoxycarbonylmethyl-2-thiouridinylation"/>
    <property type="evidence" value="ECO:0007669"/>
    <property type="project" value="TreeGrafter"/>
</dbReference>
<dbReference type="RefSeq" id="WP_011939978.1">
    <property type="nucleotide sequence ID" value="NC_009483.1"/>
</dbReference>
<dbReference type="Pfam" id="PF04055">
    <property type="entry name" value="Radical_SAM"/>
    <property type="match status" value="1"/>
</dbReference>
<dbReference type="PANTHER" id="PTHR11135">
    <property type="entry name" value="HISTONE ACETYLTRANSFERASE-RELATED"/>
    <property type="match status" value="1"/>
</dbReference>
<dbReference type="KEGG" id="gur:Gura_3151"/>
<dbReference type="GO" id="GO:0046872">
    <property type="term" value="F:metal ion binding"/>
    <property type="evidence" value="ECO:0007669"/>
    <property type="project" value="UniProtKB-KW"/>
</dbReference>
<evidence type="ECO:0000256" key="4">
    <source>
        <dbReference type="ARBA" id="ARBA00022723"/>
    </source>
</evidence>
<dbReference type="InterPro" id="IPR032432">
    <property type="entry name" value="Radical_SAM_C"/>
</dbReference>
<keyword evidence="2" id="KW-0004">4Fe-4S</keyword>
<keyword evidence="6" id="KW-0411">Iron-sulfur</keyword>
<keyword evidence="5" id="KW-0408">Iron</keyword>
<keyword evidence="9" id="KW-1185">Reference proteome</keyword>
<sequence>MKQPIVPFFISHRGCPHKCVFCDQVKIAGAVGEFPTGTEILAKIASYRDSGRCRSVGVAFYGGTFTALSPAVQEGLLKPLQPLVASGEVGSIRVSTRPDAIDLQTVQFLREMGVKTVELGVQSMADDVLDLAGRGHTSADVARASRMLREAGLALGAQLMPGLPGDTSEKAMDSLARVIALQPDFLRIYPTLVIAGTKLADFYEIGSYRPLSIGTAVLLCKAMLHRAWKAAIPVIRMGLQPTAELETAGTVLAGPYHPAFRHLVEAELCFDLLRRMTSGMRRGSSVEIICAPSRISAVIGHKRGNVARLGQIYGLTVKNVRGDPALSPFEFSVERGGDRLHGDMIRDLEYG</sequence>
<proteinExistence type="predicted"/>
<name>A5G694_GEOUR</name>
<gene>
    <name evidence="8" type="ordered locus">Gura_3151</name>
</gene>
<dbReference type="GO" id="GO:0051539">
    <property type="term" value="F:4 iron, 4 sulfur cluster binding"/>
    <property type="evidence" value="ECO:0007669"/>
    <property type="project" value="UniProtKB-KW"/>
</dbReference>
<reference evidence="8 9" key="1">
    <citation type="submission" date="2007-05" db="EMBL/GenBank/DDBJ databases">
        <title>Complete sequence of Geobacter uraniireducens Rf4.</title>
        <authorList>
            <consortium name="US DOE Joint Genome Institute"/>
            <person name="Copeland A."/>
            <person name="Lucas S."/>
            <person name="Lapidus A."/>
            <person name="Barry K."/>
            <person name="Detter J.C."/>
            <person name="Glavina del Rio T."/>
            <person name="Hammon N."/>
            <person name="Israni S."/>
            <person name="Dalin E."/>
            <person name="Tice H."/>
            <person name="Pitluck S."/>
            <person name="Chertkov O."/>
            <person name="Brettin T."/>
            <person name="Bruce D."/>
            <person name="Han C."/>
            <person name="Schmutz J."/>
            <person name="Larimer F."/>
            <person name="Land M."/>
            <person name="Hauser L."/>
            <person name="Kyrpides N."/>
            <person name="Mikhailova N."/>
            <person name="Shelobolina E."/>
            <person name="Aklujkar M."/>
            <person name="Lovley D."/>
            <person name="Richardson P."/>
        </authorList>
    </citation>
    <scope>NUCLEOTIDE SEQUENCE [LARGE SCALE GENOMIC DNA]</scope>
    <source>
        <strain evidence="8 9">Rf4</strain>
    </source>
</reference>
<dbReference type="InterPro" id="IPR039661">
    <property type="entry name" value="ELP3"/>
</dbReference>
<dbReference type="PROSITE" id="PS51918">
    <property type="entry name" value="RADICAL_SAM"/>
    <property type="match status" value="1"/>
</dbReference>
<dbReference type="SUPFAM" id="SSF102114">
    <property type="entry name" value="Radical SAM enzymes"/>
    <property type="match status" value="1"/>
</dbReference>
<dbReference type="CDD" id="cd01335">
    <property type="entry name" value="Radical_SAM"/>
    <property type="match status" value="1"/>
</dbReference>
<dbReference type="GO" id="GO:0003824">
    <property type="term" value="F:catalytic activity"/>
    <property type="evidence" value="ECO:0007669"/>
    <property type="project" value="InterPro"/>
</dbReference>
<accession>A5G694</accession>
<dbReference type="PANTHER" id="PTHR11135:SF0">
    <property type="entry name" value="ELONGATOR COMPLEX PROTEIN 3"/>
    <property type="match status" value="1"/>
</dbReference>
<evidence type="ECO:0000259" key="7">
    <source>
        <dbReference type="PROSITE" id="PS51918"/>
    </source>
</evidence>
<evidence type="ECO:0000313" key="9">
    <source>
        <dbReference type="Proteomes" id="UP000006695"/>
    </source>
</evidence>
<dbReference type="EMBL" id="CP000698">
    <property type="protein sequence ID" value="ABQ27312.1"/>
    <property type="molecule type" value="Genomic_DNA"/>
</dbReference>